<keyword evidence="2" id="KW-0238">DNA-binding</keyword>
<gene>
    <name evidence="5" type="ORF">HZI73_11470</name>
</gene>
<sequence>MTCVSYRLRGGTSVSEYNLQEEVTDKYSLRGRVFNKIREDILKGRYKHNEPLKETQISRELGVSRTPVREAIRQLELEGLVTIIPNKGAVVAGIDAKDIQDIYEIRSLIEGLSAKWATCNINEEQLELLEEIVYLSEFHYKKGHIDQLYELDTKFHEVLYQASRSKILRHVLSDFHHYVQRIRRASISSDERAKKSVEEHKAIVEAIKLRDEKRVEELTNLHVKNTLKNVLDHKLMDIIDDRKN</sequence>
<dbReference type="GO" id="GO:0003700">
    <property type="term" value="F:DNA-binding transcription factor activity"/>
    <property type="evidence" value="ECO:0007669"/>
    <property type="project" value="InterPro"/>
</dbReference>
<dbReference type="Pfam" id="PF00392">
    <property type="entry name" value="GntR"/>
    <property type="match status" value="1"/>
</dbReference>
<keyword evidence="6" id="KW-1185">Reference proteome</keyword>
<dbReference type="SUPFAM" id="SSF48008">
    <property type="entry name" value="GntR ligand-binding domain-like"/>
    <property type="match status" value="1"/>
</dbReference>
<reference evidence="5" key="1">
    <citation type="submission" date="2020-07" db="EMBL/GenBank/DDBJ databases">
        <title>Vallitalea pronyensis genome.</title>
        <authorList>
            <person name="Postec A."/>
        </authorList>
    </citation>
    <scope>NUCLEOTIDE SEQUENCE</scope>
    <source>
        <strain evidence="5">FatNI3</strain>
    </source>
</reference>
<dbReference type="SMART" id="SM00895">
    <property type="entry name" value="FCD"/>
    <property type="match status" value="1"/>
</dbReference>
<dbReference type="InterPro" id="IPR036388">
    <property type="entry name" value="WH-like_DNA-bd_sf"/>
</dbReference>
<dbReference type="KEGG" id="vpy:HZI73_11470"/>
<organism evidence="5 6">
    <name type="scientific">Vallitalea pronyensis</name>
    <dbReference type="NCBI Taxonomy" id="1348613"/>
    <lineage>
        <taxon>Bacteria</taxon>
        <taxon>Bacillati</taxon>
        <taxon>Bacillota</taxon>
        <taxon>Clostridia</taxon>
        <taxon>Lachnospirales</taxon>
        <taxon>Vallitaleaceae</taxon>
        <taxon>Vallitalea</taxon>
    </lineage>
</organism>
<evidence type="ECO:0000313" key="6">
    <source>
        <dbReference type="Proteomes" id="UP000683246"/>
    </source>
</evidence>
<keyword evidence="3" id="KW-0804">Transcription</keyword>
<dbReference type="PROSITE" id="PS50949">
    <property type="entry name" value="HTH_GNTR"/>
    <property type="match status" value="1"/>
</dbReference>
<keyword evidence="1" id="KW-0805">Transcription regulation</keyword>
<evidence type="ECO:0000256" key="3">
    <source>
        <dbReference type="ARBA" id="ARBA00023163"/>
    </source>
</evidence>
<dbReference type="InterPro" id="IPR036390">
    <property type="entry name" value="WH_DNA-bd_sf"/>
</dbReference>
<dbReference type="CDD" id="cd07377">
    <property type="entry name" value="WHTH_GntR"/>
    <property type="match status" value="1"/>
</dbReference>
<protein>
    <submittedName>
        <fullName evidence="5">GntR family transcriptional regulator</fullName>
    </submittedName>
</protein>
<dbReference type="EMBL" id="CP058649">
    <property type="protein sequence ID" value="QUI22870.1"/>
    <property type="molecule type" value="Genomic_DNA"/>
</dbReference>
<dbReference type="PRINTS" id="PR00035">
    <property type="entry name" value="HTHGNTR"/>
</dbReference>
<dbReference type="InterPro" id="IPR008920">
    <property type="entry name" value="TF_FadR/GntR_C"/>
</dbReference>
<dbReference type="GO" id="GO:0003677">
    <property type="term" value="F:DNA binding"/>
    <property type="evidence" value="ECO:0007669"/>
    <property type="project" value="UniProtKB-KW"/>
</dbReference>
<dbReference type="AlphaFoldDB" id="A0A8J8SGK6"/>
<dbReference type="InterPro" id="IPR000524">
    <property type="entry name" value="Tscrpt_reg_HTH_GntR"/>
</dbReference>
<evidence type="ECO:0000259" key="4">
    <source>
        <dbReference type="PROSITE" id="PS50949"/>
    </source>
</evidence>
<accession>A0A8J8SGK6</accession>
<dbReference type="Gene3D" id="1.10.10.10">
    <property type="entry name" value="Winged helix-like DNA-binding domain superfamily/Winged helix DNA-binding domain"/>
    <property type="match status" value="1"/>
</dbReference>
<evidence type="ECO:0000256" key="1">
    <source>
        <dbReference type="ARBA" id="ARBA00023015"/>
    </source>
</evidence>
<dbReference type="Gene3D" id="1.20.120.530">
    <property type="entry name" value="GntR ligand-binding domain-like"/>
    <property type="match status" value="1"/>
</dbReference>
<feature type="domain" description="HTH gntR-type" evidence="4">
    <location>
        <begin position="27"/>
        <end position="94"/>
    </location>
</feature>
<dbReference type="Pfam" id="PF07729">
    <property type="entry name" value="FCD"/>
    <property type="match status" value="1"/>
</dbReference>
<dbReference type="Proteomes" id="UP000683246">
    <property type="component" value="Chromosome"/>
</dbReference>
<dbReference type="SUPFAM" id="SSF46785">
    <property type="entry name" value="Winged helix' DNA-binding domain"/>
    <property type="match status" value="1"/>
</dbReference>
<dbReference type="PANTHER" id="PTHR43537:SF24">
    <property type="entry name" value="GLUCONATE OPERON TRANSCRIPTIONAL REPRESSOR"/>
    <property type="match status" value="1"/>
</dbReference>
<dbReference type="PANTHER" id="PTHR43537">
    <property type="entry name" value="TRANSCRIPTIONAL REGULATOR, GNTR FAMILY"/>
    <property type="match status" value="1"/>
</dbReference>
<proteinExistence type="predicted"/>
<name>A0A8J8SGK6_9FIRM</name>
<evidence type="ECO:0000256" key="2">
    <source>
        <dbReference type="ARBA" id="ARBA00023125"/>
    </source>
</evidence>
<evidence type="ECO:0000313" key="5">
    <source>
        <dbReference type="EMBL" id="QUI22870.1"/>
    </source>
</evidence>
<dbReference type="InterPro" id="IPR011711">
    <property type="entry name" value="GntR_C"/>
</dbReference>
<dbReference type="SMART" id="SM00345">
    <property type="entry name" value="HTH_GNTR"/>
    <property type="match status" value="1"/>
</dbReference>